<dbReference type="Proteomes" id="UP000887013">
    <property type="component" value="Unassembled WGS sequence"/>
</dbReference>
<keyword evidence="2" id="KW-1185">Reference proteome</keyword>
<protein>
    <submittedName>
        <fullName evidence="1">Uncharacterized protein</fullName>
    </submittedName>
</protein>
<evidence type="ECO:0000313" key="1">
    <source>
        <dbReference type="EMBL" id="GFT87224.1"/>
    </source>
</evidence>
<reference evidence="1" key="1">
    <citation type="submission" date="2020-08" db="EMBL/GenBank/DDBJ databases">
        <title>Multicomponent nature underlies the extraordinary mechanical properties of spider dragline silk.</title>
        <authorList>
            <person name="Kono N."/>
            <person name="Nakamura H."/>
            <person name="Mori M."/>
            <person name="Yoshida Y."/>
            <person name="Ohtoshi R."/>
            <person name="Malay A.D."/>
            <person name="Moran D.A.P."/>
            <person name="Tomita M."/>
            <person name="Numata K."/>
            <person name="Arakawa K."/>
        </authorList>
    </citation>
    <scope>NUCLEOTIDE SEQUENCE</scope>
</reference>
<evidence type="ECO:0000313" key="2">
    <source>
        <dbReference type="Proteomes" id="UP000887013"/>
    </source>
</evidence>
<accession>A0A8X6PWN8</accession>
<name>A0A8X6PWN8_NEPPI</name>
<dbReference type="EMBL" id="BMAW01073309">
    <property type="protein sequence ID" value="GFT87224.1"/>
    <property type="molecule type" value="Genomic_DNA"/>
</dbReference>
<dbReference type="AlphaFoldDB" id="A0A8X6PWN8"/>
<organism evidence="1 2">
    <name type="scientific">Nephila pilipes</name>
    <name type="common">Giant wood spider</name>
    <name type="synonym">Nephila maculata</name>
    <dbReference type="NCBI Taxonomy" id="299642"/>
    <lineage>
        <taxon>Eukaryota</taxon>
        <taxon>Metazoa</taxon>
        <taxon>Ecdysozoa</taxon>
        <taxon>Arthropoda</taxon>
        <taxon>Chelicerata</taxon>
        <taxon>Arachnida</taxon>
        <taxon>Araneae</taxon>
        <taxon>Araneomorphae</taxon>
        <taxon>Entelegynae</taxon>
        <taxon>Araneoidea</taxon>
        <taxon>Nephilidae</taxon>
        <taxon>Nephila</taxon>
    </lineage>
</organism>
<comment type="caution">
    <text evidence="1">The sequence shown here is derived from an EMBL/GenBank/DDBJ whole genome shotgun (WGS) entry which is preliminary data.</text>
</comment>
<sequence>MQTRSSLVIICLTPGVILRKVVFFFPQSFPEQSLFRKPKLRRELIIRSVPGRQIRKGGVGGMRLTLRCQKQEEKVAAERPIHNPGVLRVPSVHPGAARGSEFHDLLCLTLSCLAPPPPSETSGGVLSKLLFQLIRELKLVCVYKMNKANTFSLQ</sequence>
<gene>
    <name evidence="1" type="ORF">NPIL_431651</name>
</gene>
<proteinExistence type="predicted"/>